<dbReference type="KEGG" id="beo:BEH_07675"/>
<reference evidence="1 2" key="1">
    <citation type="journal article" date="2015" name="PLoS ONE">
        <title>Genome Sequence of Bacillus endophyticus and Analysis of Its Companion Mechanism in the Ketogulonigenium vulgare-Bacillus Strain Consortium.</title>
        <authorList>
            <person name="Jia N."/>
            <person name="Du J."/>
            <person name="Ding M.Z."/>
            <person name="Gao F."/>
            <person name="Yuan Y.J."/>
        </authorList>
    </citation>
    <scope>NUCLEOTIDE SEQUENCE [LARGE SCALE GENOMIC DNA]</scope>
    <source>
        <strain evidence="1 2">Hbe603</strain>
    </source>
</reference>
<organism evidence="1 2">
    <name type="scientific">Priestia filamentosa</name>
    <dbReference type="NCBI Taxonomy" id="1402861"/>
    <lineage>
        <taxon>Bacteria</taxon>
        <taxon>Bacillati</taxon>
        <taxon>Bacillota</taxon>
        <taxon>Bacilli</taxon>
        <taxon>Bacillales</taxon>
        <taxon>Bacillaceae</taxon>
        <taxon>Priestia</taxon>
    </lineage>
</organism>
<dbReference type="AlphaFoldDB" id="A0A0H4KI66"/>
<keyword evidence="2" id="KW-1185">Reference proteome</keyword>
<dbReference type="EMBL" id="CP011974">
    <property type="protein sequence ID" value="AKO91989.1"/>
    <property type="molecule type" value="Genomic_DNA"/>
</dbReference>
<protein>
    <submittedName>
        <fullName evidence="1">Uncharacterized protein</fullName>
    </submittedName>
</protein>
<evidence type="ECO:0000313" key="2">
    <source>
        <dbReference type="Proteomes" id="UP000036202"/>
    </source>
</evidence>
<gene>
    <name evidence="1" type="ORF">BEH_07675</name>
</gene>
<dbReference type="RefSeq" id="WP_046216950.1">
    <property type="nucleotide sequence ID" value="NZ_CP011974.1"/>
</dbReference>
<proteinExistence type="predicted"/>
<evidence type="ECO:0000313" key="1">
    <source>
        <dbReference type="EMBL" id="AKO91989.1"/>
    </source>
</evidence>
<sequence>MEKKLYSVGGRITIDFRMMAETMTEEQAKKAIENLLLMVEETTLSTKAANEESYKFEVSNIEAEVEYVEEEHWVDESLEDCDYVKTCINGTCIEGTCSCDENKK</sequence>
<accession>A0A0H4KI66</accession>
<dbReference type="Proteomes" id="UP000036202">
    <property type="component" value="Chromosome"/>
</dbReference>
<dbReference type="PATRIC" id="fig|135735.6.peg.1566"/>
<reference evidence="2" key="2">
    <citation type="submission" date="2015-06" db="EMBL/GenBank/DDBJ databases">
        <title>Genome Sequence of Bacillus endophyticus and Analysis of its Companion Mechanism in the Ketogulonigenium vulgare-Bacillus strain Consortium.</title>
        <authorList>
            <person name="Jia N."/>
            <person name="Du J."/>
            <person name="Ding M.-Z."/>
            <person name="Gao F."/>
            <person name="Yuan Y.-J."/>
        </authorList>
    </citation>
    <scope>NUCLEOTIDE SEQUENCE [LARGE SCALE GENOMIC DNA]</scope>
    <source>
        <strain evidence="2">Hbe603</strain>
    </source>
</reference>
<name>A0A0H4KI66_9BACI</name>